<evidence type="ECO:0000256" key="1">
    <source>
        <dbReference type="ARBA" id="ARBA00022573"/>
    </source>
</evidence>
<dbReference type="AlphaFoldDB" id="A0A8J7RE90"/>
<comment type="function">
    <text evidence="5">Catalyzes the methylation of C-1 in cobalt-precorrin-5B to form cobalt-precorrin-6A.</text>
</comment>
<dbReference type="GO" id="GO:0019251">
    <property type="term" value="P:anaerobic cobalamin biosynthetic process"/>
    <property type="evidence" value="ECO:0007669"/>
    <property type="project" value="UniProtKB-UniRule"/>
</dbReference>
<comment type="similarity">
    <text evidence="5">Belongs to the CbiD family.</text>
</comment>
<dbReference type="EC" id="2.1.1.195" evidence="5"/>
<dbReference type="NCBIfam" id="TIGR00312">
    <property type="entry name" value="cbiD"/>
    <property type="match status" value="1"/>
</dbReference>
<gene>
    <name evidence="5" type="primary">cbiD</name>
    <name evidence="6" type="ORF">J3E07_001059</name>
</gene>
<dbReference type="GO" id="GO:0008168">
    <property type="term" value="F:methyltransferase activity"/>
    <property type="evidence" value="ECO:0007669"/>
    <property type="project" value="UniProtKB-UniRule"/>
</dbReference>
<dbReference type="PANTHER" id="PTHR35863">
    <property type="entry name" value="COBALT-PRECORRIN-5B C(1)-METHYLTRANSFERASE"/>
    <property type="match status" value="1"/>
</dbReference>
<name>A0A8J7RE90_METVO</name>
<evidence type="ECO:0000256" key="3">
    <source>
        <dbReference type="ARBA" id="ARBA00022679"/>
    </source>
</evidence>
<dbReference type="PROSITE" id="PS51257">
    <property type="entry name" value="PROKAR_LIPOPROTEIN"/>
    <property type="match status" value="1"/>
</dbReference>
<dbReference type="Proteomes" id="UP000740329">
    <property type="component" value="Unassembled WGS sequence"/>
</dbReference>
<evidence type="ECO:0000256" key="4">
    <source>
        <dbReference type="ARBA" id="ARBA00022691"/>
    </source>
</evidence>
<reference evidence="6" key="1">
    <citation type="submission" date="2021-03" db="EMBL/GenBank/DDBJ databases">
        <title>Genomic Encyclopedia of Type Strains, Phase IV (KMG-V): Genome sequencing to study the core and pangenomes of soil and plant-associated prokaryotes.</title>
        <authorList>
            <person name="Whitman W."/>
        </authorList>
    </citation>
    <scope>NUCLEOTIDE SEQUENCE</scope>
    <source>
        <strain evidence="6">C4</strain>
    </source>
</reference>
<evidence type="ECO:0000256" key="5">
    <source>
        <dbReference type="HAMAP-Rule" id="MF_00787"/>
    </source>
</evidence>
<dbReference type="HAMAP" id="MF_00787">
    <property type="entry name" value="CbiD"/>
    <property type="match status" value="1"/>
</dbReference>
<dbReference type="UniPathway" id="UPA00148">
    <property type="reaction ID" value="UER00227"/>
</dbReference>
<dbReference type="PANTHER" id="PTHR35863:SF1">
    <property type="entry name" value="COBALT-PRECORRIN-5B C(1)-METHYLTRANSFERASE"/>
    <property type="match status" value="1"/>
</dbReference>
<dbReference type="Gene3D" id="3.30.2110.10">
    <property type="entry name" value="CbiD-like"/>
    <property type="match status" value="1"/>
</dbReference>
<dbReference type="EMBL" id="JAGGMV010000002">
    <property type="protein sequence ID" value="MBP2201647.1"/>
    <property type="molecule type" value="Genomic_DNA"/>
</dbReference>
<organism evidence="6 7">
    <name type="scientific">Methanococcus voltae</name>
    <dbReference type="NCBI Taxonomy" id="2188"/>
    <lineage>
        <taxon>Archaea</taxon>
        <taxon>Methanobacteriati</taxon>
        <taxon>Methanobacteriota</taxon>
        <taxon>Methanomada group</taxon>
        <taxon>Methanococci</taxon>
        <taxon>Methanococcales</taxon>
        <taxon>Methanococcaceae</taxon>
        <taxon>Methanococcus</taxon>
    </lineage>
</organism>
<proteinExistence type="inferred from homology"/>
<comment type="pathway">
    <text evidence="5">Cofactor biosynthesis; adenosylcobalamin biosynthesis; cob(II)yrinate a,c-diamide from sirohydrochlorin (anaerobic route): step 6/10.</text>
</comment>
<evidence type="ECO:0000313" key="6">
    <source>
        <dbReference type="EMBL" id="MBP2201647.1"/>
    </source>
</evidence>
<keyword evidence="3 5" id="KW-0808">Transferase</keyword>
<keyword evidence="1 5" id="KW-0169">Cobalamin biosynthesis</keyword>
<sequence length="405" mass="45603">MKYDFRAEKSLGYTTGSCACAGAYSGLYYLKNGEILDFVEIENPNGEILIIPIEKIIIDSKNANSVKVVVKKFSGEDIDVTNGEFIEIDVKLLKNDDSDKFDKFDNLKKDDVSTIKEYENEFIIINGGKGVGLVTKEGLQIQVGDYAINPKPREMIIENCLKLLEKDEKSQKPVEKVLVVVSVPNGLELAKKTLNPKLGIIDGISILGTTGIVRPMSNDAYKNSLVPQIDVALSKNYKSVIFVAGNIGTKYAKKDTDVNIYDKYFKNGFDEDKVIEVSNFWDFMLDKALEKGIEEITIYGHSGKIVKLAGGIYNTHSKVSDARNEILTAYSAQYIDDKALINKILYANTTEEINKYLKDVEILETVYNEICKRVVERLEYRWDKIKFNCHIIGMKGEKLGKFDKN</sequence>
<dbReference type="SUPFAM" id="SSF111342">
    <property type="entry name" value="CbiD-like"/>
    <property type="match status" value="1"/>
</dbReference>
<dbReference type="RefSeq" id="WP_209591105.1">
    <property type="nucleotide sequence ID" value="NZ_JAGGMV010000002.1"/>
</dbReference>
<keyword evidence="4 5" id="KW-0949">S-adenosyl-L-methionine</keyword>
<keyword evidence="2 5" id="KW-0489">Methyltransferase</keyword>
<comment type="catalytic activity">
    <reaction evidence="5">
        <text>Co-precorrin-5B + S-adenosyl-L-methionine = Co-precorrin-6A + S-adenosyl-L-homocysteine</text>
        <dbReference type="Rhea" id="RHEA:26285"/>
        <dbReference type="ChEBI" id="CHEBI:57856"/>
        <dbReference type="ChEBI" id="CHEBI:59789"/>
        <dbReference type="ChEBI" id="CHEBI:60063"/>
        <dbReference type="ChEBI" id="CHEBI:60064"/>
        <dbReference type="EC" id="2.1.1.195"/>
    </reaction>
</comment>
<dbReference type="Pfam" id="PF01888">
    <property type="entry name" value="CbiD"/>
    <property type="match status" value="1"/>
</dbReference>
<dbReference type="InterPro" id="IPR036074">
    <property type="entry name" value="CbiD_sf"/>
</dbReference>
<protein>
    <recommendedName>
        <fullName evidence="5">Cobalt-precorrin-5B C(1)-methyltransferase</fullName>
        <ecNumber evidence="5">2.1.1.195</ecNumber>
    </recommendedName>
    <alternativeName>
        <fullName evidence="5">Cobalt-precorrin-6A synthase</fullName>
    </alternativeName>
</protein>
<comment type="caution">
    <text evidence="6">The sequence shown here is derived from an EMBL/GenBank/DDBJ whole genome shotgun (WGS) entry which is preliminary data.</text>
</comment>
<accession>A0A8J7RE90</accession>
<evidence type="ECO:0000313" key="7">
    <source>
        <dbReference type="Proteomes" id="UP000740329"/>
    </source>
</evidence>
<evidence type="ECO:0000256" key="2">
    <source>
        <dbReference type="ARBA" id="ARBA00022603"/>
    </source>
</evidence>
<dbReference type="GO" id="GO:0032259">
    <property type="term" value="P:methylation"/>
    <property type="evidence" value="ECO:0007669"/>
    <property type="project" value="UniProtKB-KW"/>
</dbReference>
<dbReference type="InterPro" id="IPR002748">
    <property type="entry name" value="CbiD"/>
</dbReference>
<dbReference type="PIRSF" id="PIRSF026782">
    <property type="entry name" value="CbiD"/>
    <property type="match status" value="1"/>
</dbReference>